<dbReference type="HOGENOM" id="CLU_783265_0_0_1"/>
<dbReference type="AlphaFoldDB" id="W3X7L0"/>
<dbReference type="Proteomes" id="UP000030651">
    <property type="component" value="Unassembled WGS sequence"/>
</dbReference>
<dbReference type="EMBL" id="KI912112">
    <property type="protein sequence ID" value="ETS81372.1"/>
    <property type="molecule type" value="Genomic_DNA"/>
</dbReference>
<feature type="compositionally biased region" description="Polar residues" evidence="1">
    <location>
        <begin position="268"/>
        <end position="293"/>
    </location>
</feature>
<accession>W3X7L0</accession>
<dbReference type="GeneID" id="19271387"/>
<gene>
    <name evidence="4" type="ORF">PFICI_06374</name>
</gene>
<reference evidence="5" key="1">
    <citation type="journal article" date="2015" name="BMC Genomics">
        <title>Genomic and transcriptomic analysis of the endophytic fungus Pestalotiopsis fici reveals its lifestyle and high potential for synthesis of natural products.</title>
        <authorList>
            <person name="Wang X."/>
            <person name="Zhang X."/>
            <person name="Liu L."/>
            <person name="Xiang M."/>
            <person name="Wang W."/>
            <person name="Sun X."/>
            <person name="Che Y."/>
            <person name="Guo L."/>
            <person name="Liu G."/>
            <person name="Guo L."/>
            <person name="Wang C."/>
            <person name="Yin W.B."/>
            <person name="Stadler M."/>
            <person name="Zhang X."/>
            <person name="Liu X."/>
        </authorList>
    </citation>
    <scope>NUCLEOTIDE SEQUENCE [LARGE SCALE GENOMIC DNA]</scope>
    <source>
        <strain evidence="5">W106-1 / CGMCC3.15140</strain>
    </source>
</reference>
<feature type="region of interest" description="Disordered" evidence="1">
    <location>
        <begin position="189"/>
        <end position="242"/>
    </location>
</feature>
<evidence type="ECO:0000313" key="5">
    <source>
        <dbReference type="Proteomes" id="UP000030651"/>
    </source>
</evidence>
<feature type="domain" description="Prion-inhibition and propagation HeLo" evidence="3">
    <location>
        <begin position="6"/>
        <end position="175"/>
    </location>
</feature>
<feature type="signal peptide" evidence="2">
    <location>
        <begin position="1"/>
        <end position="23"/>
    </location>
</feature>
<dbReference type="OrthoDB" id="20872at2759"/>
<feature type="compositionally biased region" description="Low complexity" evidence="1">
    <location>
        <begin position="216"/>
        <end position="225"/>
    </location>
</feature>
<evidence type="ECO:0000259" key="3">
    <source>
        <dbReference type="Pfam" id="PF14479"/>
    </source>
</evidence>
<feature type="compositionally biased region" description="Polar residues" evidence="1">
    <location>
        <begin position="189"/>
        <end position="208"/>
    </location>
</feature>
<evidence type="ECO:0000256" key="1">
    <source>
        <dbReference type="SAM" id="MobiDB-lite"/>
    </source>
</evidence>
<protein>
    <recommendedName>
        <fullName evidence="3">Prion-inhibition and propagation HeLo domain-containing protein</fullName>
    </recommendedName>
</protein>
<keyword evidence="5" id="KW-1185">Reference proteome</keyword>
<dbReference type="InParanoid" id="W3X7L0"/>
<dbReference type="Pfam" id="PF14479">
    <property type="entry name" value="HeLo"/>
    <property type="match status" value="1"/>
</dbReference>
<evidence type="ECO:0000256" key="2">
    <source>
        <dbReference type="SAM" id="SignalP"/>
    </source>
</evidence>
<sequence length="354" mass="39452">MAEAAGLAVGTIALASLFQTCLDFLEYIEDARNTKGDQDRGETKLGLLKIRLRQWGDDLQVSHPGHEDGGLRKHWPEEGGTISKSLIGIAAILDEAANLNRKYESYNMKESPSSSPDLELDKGSGETQVLRRKYCKYLIIFKQRASWALKDKKKLHSLLTELDFFITNLEKVTVKLLQTGSFEYYQSPTYESDSDMSRQNSHHTSYPPSMTRDYGSDMSSRSSKSSAHHNTPSQWPSSDQQRGNFQALVQHGQASGQSRMTSSQALVRLPGSTSSGHRNSQGAPSHNRTYQSGTDKDGNTYNHCVADIEAKQFNGNVDSDSRSGRHTYNENEAKGKAKQVNGNSSYQFAMDFFK</sequence>
<feature type="chain" id="PRO_5004834762" description="Prion-inhibition and propagation HeLo domain-containing protein" evidence="2">
    <location>
        <begin position="24"/>
        <end position="354"/>
    </location>
</feature>
<keyword evidence="2" id="KW-0732">Signal</keyword>
<proteinExistence type="predicted"/>
<dbReference type="InterPro" id="IPR038305">
    <property type="entry name" value="HeLo_sf"/>
</dbReference>
<evidence type="ECO:0000313" key="4">
    <source>
        <dbReference type="EMBL" id="ETS81372.1"/>
    </source>
</evidence>
<dbReference type="RefSeq" id="XP_007833146.1">
    <property type="nucleotide sequence ID" value="XM_007834955.1"/>
</dbReference>
<dbReference type="InterPro" id="IPR029498">
    <property type="entry name" value="HeLo_dom"/>
</dbReference>
<feature type="compositionally biased region" description="Polar residues" evidence="1">
    <location>
        <begin position="228"/>
        <end position="242"/>
    </location>
</feature>
<dbReference type="KEGG" id="pfy:PFICI_06374"/>
<name>W3X7L0_PESFW</name>
<dbReference type="Gene3D" id="1.20.120.1020">
    <property type="entry name" value="Prion-inhibition and propagation, HeLo domain"/>
    <property type="match status" value="1"/>
</dbReference>
<organism evidence="4 5">
    <name type="scientific">Pestalotiopsis fici (strain W106-1 / CGMCC3.15140)</name>
    <dbReference type="NCBI Taxonomy" id="1229662"/>
    <lineage>
        <taxon>Eukaryota</taxon>
        <taxon>Fungi</taxon>
        <taxon>Dikarya</taxon>
        <taxon>Ascomycota</taxon>
        <taxon>Pezizomycotina</taxon>
        <taxon>Sordariomycetes</taxon>
        <taxon>Xylariomycetidae</taxon>
        <taxon>Amphisphaeriales</taxon>
        <taxon>Sporocadaceae</taxon>
        <taxon>Pestalotiopsis</taxon>
    </lineage>
</organism>
<feature type="region of interest" description="Disordered" evidence="1">
    <location>
        <begin position="268"/>
        <end position="298"/>
    </location>
</feature>